<dbReference type="AlphaFoldDB" id="A0A2N3L189"/>
<dbReference type="EMBL" id="NXGX01000011">
    <property type="protein sequence ID" value="PKR56571.1"/>
    <property type="molecule type" value="Genomic_DNA"/>
</dbReference>
<reference evidence="4 5" key="1">
    <citation type="submission" date="2017-09" db="EMBL/GenBank/DDBJ databases">
        <title>Biodiversity and function of Thalassospira species in the particle-attached aromatic-hydrocarbon-degrading consortia from the surface seawater of the China South Sea.</title>
        <authorList>
            <person name="Dong C."/>
            <person name="Lai Q."/>
            <person name="Shao Z."/>
        </authorList>
    </citation>
    <scope>NUCLEOTIDE SEQUENCE [LARGE SCALE GENOMIC DNA]</scope>
    <source>
        <strain evidence="4 5">139Z-12</strain>
    </source>
</reference>
<dbReference type="InterPro" id="IPR049751">
    <property type="entry name" value="TraI/MobA_relaxases"/>
</dbReference>
<evidence type="ECO:0000259" key="3">
    <source>
        <dbReference type="Pfam" id="PF22863"/>
    </source>
</evidence>
<feature type="domain" description="TraI-like middle" evidence="3">
    <location>
        <begin position="179"/>
        <end position="266"/>
    </location>
</feature>
<dbReference type="Proteomes" id="UP000233332">
    <property type="component" value="Unassembled WGS sequence"/>
</dbReference>
<feature type="region of interest" description="Disordered" evidence="1">
    <location>
        <begin position="1002"/>
        <end position="1051"/>
    </location>
</feature>
<evidence type="ECO:0008006" key="6">
    <source>
        <dbReference type="Google" id="ProtNLM"/>
    </source>
</evidence>
<dbReference type="InterPro" id="IPR054462">
    <property type="entry name" value="TraI_M"/>
</dbReference>
<accession>A0A2N3L189</accession>
<dbReference type="InterPro" id="IPR034154">
    <property type="entry name" value="TOPRIM_DnaG/twinkle"/>
</dbReference>
<name>A0A2N3L189_9PROT</name>
<proteinExistence type="predicted"/>
<dbReference type="RefSeq" id="WP_101304765.1">
    <property type="nucleotide sequence ID" value="NZ_NXGX01000011.1"/>
</dbReference>
<organism evidence="4 5">
    <name type="scientific">Thalassospira lohafexi</name>
    <dbReference type="NCBI Taxonomy" id="744227"/>
    <lineage>
        <taxon>Bacteria</taxon>
        <taxon>Pseudomonadati</taxon>
        <taxon>Pseudomonadota</taxon>
        <taxon>Alphaproteobacteria</taxon>
        <taxon>Rhodospirillales</taxon>
        <taxon>Thalassospiraceae</taxon>
        <taxon>Thalassospira</taxon>
    </lineage>
</organism>
<evidence type="ECO:0000256" key="1">
    <source>
        <dbReference type="SAM" id="MobiDB-lite"/>
    </source>
</evidence>
<keyword evidence="5" id="KW-1185">Reference proteome</keyword>
<dbReference type="NCBIfam" id="NF041893">
    <property type="entry name" value="TraI_MobP_relax"/>
    <property type="match status" value="1"/>
</dbReference>
<evidence type="ECO:0000313" key="4">
    <source>
        <dbReference type="EMBL" id="PKR56571.1"/>
    </source>
</evidence>
<evidence type="ECO:0000313" key="5">
    <source>
        <dbReference type="Proteomes" id="UP000233332"/>
    </source>
</evidence>
<dbReference type="Pfam" id="PF22863">
    <property type="entry name" value="TraI_middle"/>
    <property type="match status" value="1"/>
</dbReference>
<feature type="compositionally biased region" description="Polar residues" evidence="1">
    <location>
        <begin position="1019"/>
        <end position="1028"/>
    </location>
</feature>
<protein>
    <recommendedName>
        <fullName evidence="6">Large polyvalent protein-associated domain-containing protein</fullName>
    </recommendedName>
</protein>
<dbReference type="Pfam" id="PF03432">
    <property type="entry name" value="Relaxase"/>
    <property type="match status" value="1"/>
</dbReference>
<dbReference type="InterPro" id="IPR005094">
    <property type="entry name" value="Endonuclease_MobA/VirD2"/>
</dbReference>
<comment type="caution">
    <text evidence="4">The sequence shown here is derived from an EMBL/GenBank/DDBJ whole genome shotgun (WGS) entry which is preliminary data.</text>
</comment>
<feature type="region of interest" description="Disordered" evidence="1">
    <location>
        <begin position="263"/>
        <end position="289"/>
    </location>
</feature>
<feature type="domain" description="MobA/VirD2-like nuclease" evidence="2">
    <location>
        <begin position="39"/>
        <end position="159"/>
    </location>
</feature>
<sequence length="1051" mass="118154">MIAKKIPKKPDVADNFKALAEYIAAAKEPGEKLDKFWISNCGSGETLDDLELALREVYAVRRMKPEITDKSYHMMVSFRPGEKDHLSEKDLKDIASAYAKGLGYAEHQYVAGTHINTDNFHMHIAFNKIHPRTLQVVTPYRDYKVLDRVSRKLEKEYGLFIDNGMSQTGNQGPRLSPSARDYEAQTWQESFQNHVLQHRKEILEHINGAETWQDLHKILAEYDITLKKRGNGFVLVGPDAQGMKASALDRKVSKTALEKKLGSFKPPIAEDGEKKSPPPKRRYKRRPTMRHPAMSPIWRRYLNMQKPVHKRRSFFQRTISNWKLFLLSEAYKDPMAMVFLIAQQEFLHMVFGDDKPTPVSTLAAPALAAWREAGQWANAKSLNWLAASRSTGQGCRIDDKGNLIVPLKDANGYMQRVCVYAPDGNRMQIGNVKARGLTHLIDSRKQSDRGPVIFTVDYVDAVKIHDATRRPVVFVPDAKDLRKTITEHRHRNPMIKPIVATKTPITLPNVRSVTMPHYDDHTKLRRTFAHAVNDQAFLVWDECEHWATPGNSNWLKMNGLRGYGVKITKSGDVAVPLKDRSGRIENVILIDDMGRQDLAQPAEPDRPCYHMIDPQWREEKDTIVVALNYADAAAIHRATRCPVVVSADTHSWAETTEQIRLRHNDVKIIIALDASGQLDDEDKAKKLAVDIVRPALAISFKEYAKHEPNRAGARLLDFGHDHYDFDPDKSNSSYAKLQDINGIDRYVWGVDVADAVSQSGAHAGDWISLEVTERKEVVVQEEYQDENGTLQTREVVTHRNIWKASILPDPETSPSITALRSEMADMVGDDGWLAWQSASRPDKEAITLRPKMGTEKAWSGFRVDDDGNTLIPLRDGGNRLSGVYRVSPSGSAEILAGSGGIKGAHHVVGGRISKDPSEPILIADDLTSAIELNRHTHKPVVWVVNSENLKAVGENLRRYHPEREMLVAAMDAHMAKENRPLDLAREAAQAIKAEVLVPPLSGQDKKRNSMSFGDLLKGSDQSKVSDTLRSAGIKQKQKDTKPTQKVGRSIE</sequence>
<gene>
    <name evidence="4" type="ORF">COO92_20295</name>
</gene>
<feature type="compositionally biased region" description="Basic and acidic residues" evidence="1">
    <location>
        <begin position="1036"/>
        <end position="1051"/>
    </location>
</feature>
<feature type="compositionally biased region" description="Basic residues" evidence="1">
    <location>
        <begin position="277"/>
        <end position="289"/>
    </location>
</feature>
<evidence type="ECO:0000259" key="2">
    <source>
        <dbReference type="Pfam" id="PF03432"/>
    </source>
</evidence>
<dbReference type="CDD" id="cd01029">
    <property type="entry name" value="TOPRIM_primases"/>
    <property type="match status" value="1"/>
</dbReference>